<keyword evidence="1" id="KW-0378">Hydrolase</keyword>
<gene>
    <name evidence="1" type="ordered locus">Hoch_5343</name>
</gene>
<dbReference type="GO" id="GO:0000287">
    <property type="term" value="F:magnesium ion binding"/>
    <property type="evidence" value="ECO:0007669"/>
    <property type="project" value="TreeGrafter"/>
</dbReference>
<dbReference type="OrthoDB" id="9805604at2"/>
<dbReference type="InterPro" id="IPR023214">
    <property type="entry name" value="HAD_sf"/>
</dbReference>
<protein>
    <submittedName>
        <fullName evidence="1">HAD-superfamily hydrolase, subfamily IIB</fullName>
    </submittedName>
</protein>
<dbReference type="STRING" id="502025.Hoch_5343"/>
<proteinExistence type="predicted"/>
<dbReference type="InterPro" id="IPR036412">
    <property type="entry name" value="HAD-like_sf"/>
</dbReference>
<name>D0LYG1_HALO1</name>
<dbReference type="GO" id="GO:0005829">
    <property type="term" value="C:cytosol"/>
    <property type="evidence" value="ECO:0007669"/>
    <property type="project" value="TreeGrafter"/>
</dbReference>
<sequence length="291" mass="31662">MSEPRSPEEGAAEFAGRSVRLLVCDIDGCLSHPFRPPEWPALAEIARLHMCRDTVPYIPALTLCTGRPLPYAEAVAQWLGVSVPLLFESGSGMYDPSSNQVRWSPAIDAATEAALARLRPLIHDQLVDEYPGTRAEFGKGRDVGFNHPDPTIIEDLRERVLALVEEHRGDGALEVHHTEISVNVIPAAANKGSGLRWLSQHLELPLSQIAYIGDSGGDLSALSCVGRPFAPANAIAEIRRRPEVTVTSGEATGGVLEAYEQLIAYNRMVYDDEFSTNQHSDPAPPGHPTFE</sequence>
<dbReference type="RefSeq" id="WP_012830419.1">
    <property type="nucleotide sequence ID" value="NC_013440.1"/>
</dbReference>
<organism evidence="1 2">
    <name type="scientific">Haliangium ochraceum (strain DSM 14365 / JCM 11303 / SMP-2)</name>
    <dbReference type="NCBI Taxonomy" id="502025"/>
    <lineage>
        <taxon>Bacteria</taxon>
        <taxon>Pseudomonadati</taxon>
        <taxon>Myxococcota</taxon>
        <taxon>Polyangia</taxon>
        <taxon>Haliangiales</taxon>
        <taxon>Kofleriaceae</taxon>
        <taxon>Haliangium</taxon>
    </lineage>
</organism>
<dbReference type="Gene3D" id="3.40.50.1000">
    <property type="entry name" value="HAD superfamily/HAD-like"/>
    <property type="match status" value="1"/>
</dbReference>
<dbReference type="KEGG" id="hoh:Hoch_5343"/>
<dbReference type="EMBL" id="CP001804">
    <property type="protein sequence ID" value="ACY17827.1"/>
    <property type="molecule type" value="Genomic_DNA"/>
</dbReference>
<dbReference type="PANTHER" id="PTHR10000">
    <property type="entry name" value="PHOSPHOSERINE PHOSPHATASE"/>
    <property type="match status" value="1"/>
</dbReference>
<dbReference type="eggNOG" id="COG0561">
    <property type="taxonomic scope" value="Bacteria"/>
</dbReference>
<dbReference type="PANTHER" id="PTHR10000:SF8">
    <property type="entry name" value="HAD SUPERFAMILY HYDROLASE-LIKE, TYPE 3"/>
    <property type="match status" value="1"/>
</dbReference>
<accession>D0LYG1</accession>
<keyword evidence="2" id="KW-1185">Reference proteome</keyword>
<dbReference type="Pfam" id="PF08282">
    <property type="entry name" value="Hydrolase_3"/>
    <property type="match status" value="1"/>
</dbReference>
<dbReference type="SUPFAM" id="SSF56784">
    <property type="entry name" value="HAD-like"/>
    <property type="match status" value="1"/>
</dbReference>
<dbReference type="Proteomes" id="UP000001880">
    <property type="component" value="Chromosome"/>
</dbReference>
<dbReference type="Gene3D" id="3.90.1070.10">
    <property type="match status" value="1"/>
</dbReference>
<dbReference type="AlphaFoldDB" id="D0LYG1"/>
<evidence type="ECO:0000313" key="2">
    <source>
        <dbReference type="Proteomes" id="UP000001880"/>
    </source>
</evidence>
<reference evidence="1 2" key="1">
    <citation type="journal article" date="2010" name="Stand. Genomic Sci.">
        <title>Complete genome sequence of Haliangium ochraceum type strain (SMP-2).</title>
        <authorList>
            <consortium name="US DOE Joint Genome Institute (JGI-PGF)"/>
            <person name="Ivanova N."/>
            <person name="Daum C."/>
            <person name="Lang E."/>
            <person name="Abt B."/>
            <person name="Kopitz M."/>
            <person name="Saunders E."/>
            <person name="Lapidus A."/>
            <person name="Lucas S."/>
            <person name="Glavina Del Rio T."/>
            <person name="Nolan M."/>
            <person name="Tice H."/>
            <person name="Copeland A."/>
            <person name="Cheng J.F."/>
            <person name="Chen F."/>
            <person name="Bruce D."/>
            <person name="Goodwin L."/>
            <person name="Pitluck S."/>
            <person name="Mavromatis K."/>
            <person name="Pati A."/>
            <person name="Mikhailova N."/>
            <person name="Chen A."/>
            <person name="Palaniappan K."/>
            <person name="Land M."/>
            <person name="Hauser L."/>
            <person name="Chang Y.J."/>
            <person name="Jeffries C.D."/>
            <person name="Detter J.C."/>
            <person name="Brettin T."/>
            <person name="Rohde M."/>
            <person name="Goker M."/>
            <person name="Bristow J."/>
            <person name="Markowitz V."/>
            <person name="Eisen J.A."/>
            <person name="Hugenholtz P."/>
            <person name="Kyrpides N.C."/>
            <person name="Klenk H.P."/>
        </authorList>
    </citation>
    <scope>NUCLEOTIDE SEQUENCE [LARGE SCALE GENOMIC DNA]</scope>
    <source>
        <strain evidence="2">DSM 14365 / CIP 107738 / JCM 11303 / AJ 13395 / SMP-2</strain>
    </source>
</reference>
<dbReference type="NCBIfam" id="TIGR01484">
    <property type="entry name" value="HAD-SF-IIB"/>
    <property type="match status" value="1"/>
</dbReference>
<dbReference type="GO" id="GO:0016791">
    <property type="term" value="F:phosphatase activity"/>
    <property type="evidence" value="ECO:0007669"/>
    <property type="project" value="UniProtKB-ARBA"/>
</dbReference>
<evidence type="ECO:0000313" key="1">
    <source>
        <dbReference type="EMBL" id="ACY17827.1"/>
    </source>
</evidence>
<dbReference type="HOGENOM" id="CLU_096412_0_0_7"/>
<dbReference type="InterPro" id="IPR006379">
    <property type="entry name" value="HAD-SF_hydro_IIB"/>
</dbReference>